<organism evidence="1 2">
    <name type="scientific">Tetranychus urticae</name>
    <name type="common">Two-spotted spider mite</name>
    <dbReference type="NCBI Taxonomy" id="32264"/>
    <lineage>
        <taxon>Eukaryota</taxon>
        <taxon>Metazoa</taxon>
        <taxon>Ecdysozoa</taxon>
        <taxon>Arthropoda</taxon>
        <taxon>Chelicerata</taxon>
        <taxon>Arachnida</taxon>
        <taxon>Acari</taxon>
        <taxon>Acariformes</taxon>
        <taxon>Trombidiformes</taxon>
        <taxon>Prostigmata</taxon>
        <taxon>Eleutherengona</taxon>
        <taxon>Raphignathae</taxon>
        <taxon>Tetranychoidea</taxon>
        <taxon>Tetranychidae</taxon>
        <taxon>Tetranychus</taxon>
    </lineage>
</organism>
<evidence type="ECO:0000313" key="2">
    <source>
        <dbReference type="Proteomes" id="UP000015104"/>
    </source>
</evidence>
<evidence type="ECO:0000313" key="1">
    <source>
        <dbReference type="EnsemblMetazoa" id="tetur27g01240.1"/>
    </source>
</evidence>
<sequence>MVSQCDESENMKCLPLFPRGLKAINR</sequence>
<dbReference type="AlphaFoldDB" id="T1KYM7"/>
<name>T1KYM7_TETUR</name>
<accession>T1KYM7</accession>
<dbReference type="EnsemblMetazoa" id="tetur27g01240.1">
    <property type="protein sequence ID" value="tetur27g01240.1"/>
    <property type="gene ID" value="tetur27g01240"/>
</dbReference>
<dbReference type="HOGENOM" id="CLU_3417532_0_0_1"/>
<reference evidence="2" key="1">
    <citation type="submission" date="2011-08" db="EMBL/GenBank/DDBJ databases">
        <authorList>
            <person name="Rombauts S."/>
        </authorList>
    </citation>
    <scope>NUCLEOTIDE SEQUENCE</scope>
    <source>
        <strain evidence="2">London</strain>
    </source>
</reference>
<dbReference type="EMBL" id="CAEY01000714">
    <property type="status" value="NOT_ANNOTATED_CDS"/>
    <property type="molecule type" value="Genomic_DNA"/>
</dbReference>
<protein>
    <submittedName>
        <fullName evidence="1">Uncharacterized protein</fullName>
    </submittedName>
</protein>
<keyword evidence="2" id="KW-1185">Reference proteome</keyword>
<proteinExistence type="predicted"/>
<reference evidence="1" key="2">
    <citation type="submission" date="2015-06" db="UniProtKB">
        <authorList>
            <consortium name="EnsemblMetazoa"/>
        </authorList>
    </citation>
    <scope>IDENTIFICATION</scope>
</reference>
<dbReference type="Proteomes" id="UP000015104">
    <property type="component" value="Unassembled WGS sequence"/>
</dbReference>